<dbReference type="InterPro" id="IPR036237">
    <property type="entry name" value="Xyl_isomerase-like_sf"/>
</dbReference>
<accession>A0A4R6SPT1</accession>
<dbReference type="EMBL" id="SNYC01000008">
    <property type="protein sequence ID" value="TDQ06627.1"/>
    <property type="molecule type" value="Genomic_DNA"/>
</dbReference>
<dbReference type="OrthoDB" id="2555274at2"/>
<keyword evidence="1" id="KW-0413">Isomerase</keyword>
<gene>
    <name evidence="1" type="ORF">ATK78_4286</name>
</gene>
<sequence>MKVKILSPLWGHEHLPMKEFLDQIKDAGYDGVDTWIPELISDRRILFNYLQQHNLDIVTHQHSACGSTFKAFKLSFIKNLHACAEPGPILINSHTGKDYFSLSQNIELLDAAQEFTEKTGILVTHETHRGRLGYSPQMMETIFQLRKDIPITADLSHWVCVTESMLENFKAAVDKTLSRSRHIHARIGFEQGPQVPDPRAPEWEYALNKFLSWWDEIIHINASRNCDVLPVTTEFGPPPYMPVIPFTNLPVASQFEINCFMKDLLAQRYQQYRSPN</sequence>
<dbReference type="RefSeq" id="WP_133578078.1">
    <property type="nucleotide sequence ID" value="NZ_SNYC01000008.1"/>
</dbReference>
<dbReference type="GO" id="GO:0016853">
    <property type="term" value="F:isomerase activity"/>
    <property type="evidence" value="ECO:0007669"/>
    <property type="project" value="UniProtKB-KW"/>
</dbReference>
<evidence type="ECO:0000313" key="2">
    <source>
        <dbReference type="Proteomes" id="UP000295620"/>
    </source>
</evidence>
<reference evidence="1 2" key="1">
    <citation type="submission" date="2019-03" db="EMBL/GenBank/DDBJ databases">
        <title>Genomic Encyclopedia of Archaeal and Bacterial Type Strains, Phase II (KMG-II): from individual species to whole genera.</title>
        <authorList>
            <person name="Goeker M."/>
        </authorList>
    </citation>
    <scope>NUCLEOTIDE SEQUENCE [LARGE SCALE GENOMIC DNA]</scope>
    <source>
        <strain evidence="1 2">DSM 19035</strain>
    </source>
</reference>
<name>A0A4R6SPT1_9SPHI</name>
<organism evidence="1 2">
    <name type="scientific">Pedobacter metabolipauper</name>
    <dbReference type="NCBI Taxonomy" id="425513"/>
    <lineage>
        <taxon>Bacteria</taxon>
        <taxon>Pseudomonadati</taxon>
        <taxon>Bacteroidota</taxon>
        <taxon>Sphingobacteriia</taxon>
        <taxon>Sphingobacteriales</taxon>
        <taxon>Sphingobacteriaceae</taxon>
        <taxon>Pedobacter</taxon>
    </lineage>
</organism>
<comment type="caution">
    <text evidence="1">The sequence shown here is derived from an EMBL/GenBank/DDBJ whole genome shotgun (WGS) entry which is preliminary data.</text>
</comment>
<dbReference type="Gene3D" id="3.20.20.150">
    <property type="entry name" value="Divalent-metal-dependent TIM barrel enzymes"/>
    <property type="match status" value="1"/>
</dbReference>
<dbReference type="SUPFAM" id="SSF51658">
    <property type="entry name" value="Xylose isomerase-like"/>
    <property type="match status" value="1"/>
</dbReference>
<proteinExistence type="predicted"/>
<protein>
    <submittedName>
        <fullName evidence="1">Sugar phosphate isomerase/epimerase</fullName>
    </submittedName>
</protein>
<evidence type="ECO:0000313" key="1">
    <source>
        <dbReference type="EMBL" id="TDQ06627.1"/>
    </source>
</evidence>
<dbReference type="Proteomes" id="UP000295620">
    <property type="component" value="Unassembled WGS sequence"/>
</dbReference>
<dbReference type="AlphaFoldDB" id="A0A4R6SPT1"/>
<keyword evidence="2" id="KW-1185">Reference proteome</keyword>